<reference evidence="2" key="2">
    <citation type="submission" date="2015-07" db="EMBL/GenBank/DDBJ databases">
        <authorList>
            <person name="Noorani M."/>
        </authorList>
    </citation>
    <scope>NUCLEOTIDE SEQUENCE</scope>
    <source>
        <strain evidence="2">Yugu1</strain>
    </source>
</reference>
<feature type="non-terminal residue" evidence="2">
    <location>
        <position position="1"/>
    </location>
</feature>
<dbReference type="PANTHER" id="PTHR33463:SF87">
    <property type="entry name" value="OS01G0518651 PROTEIN"/>
    <property type="match status" value="1"/>
</dbReference>
<dbReference type="Pfam" id="PF23247">
    <property type="entry name" value="LRR_RPS2"/>
    <property type="match status" value="1"/>
</dbReference>
<dbReference type="EMBL" id="CM003532">
    <property type="protein sequence ID" value="RCV25653.1"/>
    <property type="molecule type" value="Genomic_DNA"/>
</dbReference>
<protein>
    <recommendedName>
        <fullName evidence="1">Disease resistance protein At4g27190-like leucine-rich repeats domain-containing protein</fullName>
    </recommendedName>
</protein>
<dbReference type="Gene3D" id="3.80.10.10">
    <property type="entry name" value="Ribonuclease Inhibitor"/>
    <property type="match status" value="2"/>
</dbReference>
<dbReference type="InterPro" id="IPR057135">
    <property type="entry name" value="At4g27190-like_LRR"/>
</dbReference>
<dbReference type="InterPro" id="IPR050905">
    <property type="entry name" value="Plant_NBS-LRR"/>
</dbReference>
<sequence length="684" mass="78519">YRWISMTPSILKSQNMQTILQEATSYFLVLQTLDIPANLFHQSNQLRVLKLSSCAFSFASPPFLCCHSLRLLWIDSCSDNEVANELVEKQESRWISLKGLWVLDIRRTDWAWILTPEMMELMVELGELNLKAVSAGRRSWCTTTSKFKWSHNLRKLRVVESPTFLELELLDLSGNSTMESLPNLSSASSRLKVLILDGCDGLETVEPGVLPASLESLSFNGFGPALRWKHLLQVPGTEDRPSARETRQKLPRVSKISLQGLTQLKDVFLRGLPDLEELNLSGTAVEALNLEAMQVQERIFLMGREKLRRVRWRNIKKPPLKLLCVDTSRKETRSLDDGCHGSQQDTTSLVPLVHIVVTDVRFLRGFMFGNPSDIVFNCFHLHLSSTVWHSQVKGVNKEKDISSGDEWSVPQAVRSSFPYLGVHNNMIMALQTLQRYIEISEGGCSSEATNKNPDKRSMDYLLYEVQSLHVHDHSSITFCSIKRILEQFVNMRWCMIDWCPKLQTVFRKNFDHIHVKSFMSLETFKASHLREVQCIWSKGIRFIDDDADPFLAFGKLRNIHLHSCPSLKFVLPWSFATLPSLEIIHITYCGGRATTIKFPRLKRIHLHDLPMLQQICETDMLALALETIKVRGCWSLRRLPAIHSGRGNDKAPALVDYEEDWWDKLQWDGLEESRNLFAPCYSRY</sequence>
<evidence type="ECO:0000259" key="1">
    <source>
        <dbReference type="Pfam" id="PF23247"/>
    </source>
</evidence>
<accession>A0A368R692</accession>
<reference evidence="2" key="1">
    <citation type="journal article" date="2012" name="Nat. Biotechnol.">
        <title>Reference genome sequence of the model plant Setaria.</title>
        <authorList>
            <person name="Bennetzen J.L."/>
            <person name="Schmutz J."/>
            <person name="Wang H."/>
            <person name="Percifield R."/>
            <person name="Hawkins J."/>
            <person name="Pontaroli A.C."/>
            <person name="Estep M."/>
            <person name="Feng L."/>
            <person name="Vaughn J.N."/>
            <person name="Grimwood J."/>
            <person name="Jenkins J."/>
            <person name="Barry K."/>
            <person name="Lindquist E."/>
            <person name="Hellsten U."/>
            <person name="Deshpande S."/>
            <person name="Wang X."/>
            <person name="Wu X."/>
            <person name="Mitros T."/>
            <person name="Triplett J."/>
            <person name="Yang X."/>
            <person name="Ye C.Y."/>
            <person name="Mauro-Herrera M."/>
            <person name="Wang L."/>
            <person name="Li P."/>
            <person name="Sharma M."/>
            <person name="Sharma R."/>
            <person name="Ronald P.C."/>
            <person name="Panaud O."/>
            <person name="Kellogg E.A."/>
            <person name="Brutnell T.P."/>
            <person name="Doust A.N."/>
            <person name="Tuskan G.A."/>
            <person name="Rokhsar D."/>
            <person name="Devos K.M."/>
        </authorList>
    </citation>
    <scope>NUCLEOTIDE SEQUENCE [LARGE SCALE GENOMIC DNA]</scope>
    <source>
        <strain evidence="2">Yugu1</strain>
    </source>
</reference>
<dbReference type="InterPro" id="IPR032675">
    <property type="entry name" value="LRR_dom_sf"/>
</dbReference>
<dbReference type="AlphaFoldDB" id="A0A368R692"/>
<dbReference type="PANTHER" id="PTHR33463">
    <property type="entry name" value="NB-ARC DOMAIN-CONTAINING PROTEIN-RELATED"/>
    <property type="match status" value="1"/>
</dbReference>
<dbReference type="SUPFAM" id="SSF52047">
    <property type="entry name" value="RNI-like"/>
    <property type="match status" value="1"/>
</dbReference>
<evidence type="ECO:0000313" key="2">
    <source>
        <dbReference type="EMBL" id="RCV25653.1"/>
    </source>
</evidence>
<feature type="domain" description="Disease resistance protein At4g27190-like leucine-rich repeats" evidence="1">
    <location>
        <begin position="462"/>
        <end position="590"/>
    </location>
</feature>
<dbReference type="SUPFAM" id="SSF52058">
    <property type="entry name" value="L domain-like"/>
    <property type="match status" value="1"/>
</dbReference>
<name>A0A368R692_SETIT</name>
<dbReference type="OrthoDB" id="691001at2759"/>
<organism evidence="2">
    <name type="scientific">Setaria italica</name>
    <name type="common">Foxtail millet</name>
    <name type="synonym">Panicum italicum</name>
    <dbReference type="NCBI Taxonomy" id="4555"/>
    <lineage>
        <taxon>Eukaryota</taxon>
        <taxon>Viridiplantae</taxon>
        <taxon>Streptophyta</taxon>
        <taxon>Embryophyta</taxon>
        <taxon>Tracheophyta</taxon>
        <taxon>Spermatophyta</taxon>
        <taxon>Magnoliopsida</taxon>
        <taxon>Liliopsida</taxon>
        <taxon>Poales</taxon>
        <taxon>Poaceae</taxon>
        <taxon>PACMAD clade</taxon>
        <taxon>Panicoideae</taxon>
        <taxon>Panicodae</taxon>
        <taxon>Paniceae</taxon>
        <taxon>Cenchrinae</taxon>
        <taxon>Setaria</taxon>
    </lineage>
</organism>
<gene>
    <name evidence="2" type="ORF">SETIT_5G182600v2</name>
</gene>
<proteinExistence type="predicted"/>